<sequence length="1638" mass="185220">MYEGKKTKNMFLTRALEKILADKEVKKAHHSQLRKACEVALEEIKAETEKQSPPHGEAKAGSGTLPPVKSKTNFIEADKYFLPFELACQSKCPRIVSTSLDCLQKLIAYGHLTGNAPDSTTPGKKLIDRIIETICGCFQGPQTDEGVQLQIIKALLTAVTSQHIEIHEGTVLQAVRTCYNIYLASKNLINQTTAKATLTQMLNVIFARMENQALQEAKQMEKERHRQHHHLLQSPVSHHEPESPQLRYLPPQTVDHISQEHEGDLDPHTNDVDKSLQDDTEPENGSDISSAENEQTEADQATAAETLSKNDILYDGENHDCEEKPQDIIQSIVEEMVNIVVGDMGEGTTINASADGNIGAIEDGSDSENIQANGIPGTPISVAYTPSLPDDRLSVSSNDTQESGNSSGPSPGAKFSHILQKDAFLVFRSLCKLSMKPLSDGPPDPKSHELRSKILSLQLLLSILQNAGPVFRTNEMFINAIKQYLCVALSKNGVSSVPEVFELSLSIFLTLLSNFKTHLKMQIEVFFKEIFLYILETSTSSFDHKWMVIQTLTRICADAQSVVDIYVNYDCDLNAANIFERLVNDLSKIAQGRGSQELGMSNVQELSLRKKGLECLVSILKCMVEWSKDQYVNPNSQTTLGQEKPSEQDMNEIKHPETINRYGSLNSLESTSSSGIGSYSTQMSGTDNPEQFEVLKQQKEIIEQGIDLFNKKPKRGIQYLQEQGMLGTTPEDIAQFLHQEERLDSTQVGEFLGDNDKFNKEVMYAYVDQHDFLGKDFVSALRMFLEGFRLPGEAQKIDRLMEKFAARYLECNQGQTLFASADTAYVLAYSIIMLTTDLHSPQVKNKMTKEQYIKMNRGINDSKDLPEEYLSAIYNEIAGKKISMKETKELTIPTKSSKQNVASEKQRRLLYNLEMEQMAKTAKALMEAVSHVQAPFTSATHLEHVRPMFKVRISDNLIAQIASIQESIGETSSQSVVVAVDSQDNSGNIIRHHPEEFCACLANKVGCNPNEDVAIFAVDSLRQLSMKFLEKGELANFRFQKDFLRPFEHIMKRNRSPTIRDMVVRCIAQMVNSQAANIRSGWKNIFSVFHLAASDQDESIVELAFQTTGHIVTLVFEKHFPATIDSFQDAVKCLSEFACNAAFPDTSMEAIRLIRHCAKYVSDRPQVYLFDLHTSPLWLVWLSFLITFCHFRGLTVMFEIMKTYGHTYEKHWWQDLFRIVFRIFDNMKLPEQQTEKAEWMTTTCNHALYAICDVFTQYLEVLSDVLLDDIFAQLYWCVQQDNEQLARSGTNCLENVVILNGEKFTLEIWDKTCNCTLDIFKTTIPHALLTWRPTSGEIAHPPPSPVSEKPLDTISQKSVDIHDSIQPRSADNRQQAPLVSVSTVNEEVSKTKSTAKFPEQKLFAALLIKCVVQLELIQTIDNIVFFPATSKKEDAENFAAAQRDAVDFDVRVDTQDQGMYRFLTSQQLFKLLDCLLESHRFAKAFNSNNEQRTALWKAGFKGKSKPNLLKQETSSLACGLRILFRMYMDESRVSAWEEVQQRLLNVCSEALSYFLTLTSESHREAWTNLLLLFLTKVLKISDNRFKAHASFYYPLLCEIMQFDLIPELRAVLRRFFLRIGVVFQISQPPEQELGINKQ</sequence>
<evidence type="ECO:0000256" key="8">
    <source>
        <dbReference type="ARBA" id="ARBA00022927"/>
    </source>
</evidence>
<evidence type="ECO:0000256" key="2">
    <source>
        <dbReference type="ARBA" id="ARBA00004556"/>
    </source>
</evidence>
<dbReference type="FunFam" id="1.10.220.20:FF:000002">
    <property type="entry name" value="Brefeldin A-inhibited guanine nucleotide-exchange protein 1"/>
    <property type="match status" value="1"/>
</dbReference>
<evidence type="ECO:0000256" key="7">
    <source>
        <dbReference type="ARBA" id="ARBA00022658"/>
    </source>
</evidence>
<dbReference type="GO" id="GO:0000139">
    <property type="term" value="C:Golgi membrane"/>
    <property type="evidence" value="ECO:0007669"/>
    <property type="project" value="Ensembl"/>
</dbReference>
<dbReference type="Gene3D" id="1.10.220.20">
    <property type="match status" value="1"/>
</dbReference>
<evidence type="ECO:0000259" key="12">
    <source>
        <dbReference type="PROSITE" id="PS50190"/>
    </source>
</evidence>
<dbReference type="Proteomes" id="UP000233160">
    <property type="component" value="Unassembled WGS sequence"/>
</dbReference>
<keyword evidence="8" id="KW-0653">Protein transport</keyword>
<organism evidence="13 14">
    <name type="scientific">Propithecus coquereli</name>
    <name type="common">Coquerel's sifaka</name>
    <name type="synonym">Propithecus verreauxi coquereli</name>
    <dbReference type="NCBI Taxonomy" id="379532"/>
    <lineage>
        <taxon>Eukaryota</taxon>
        <taxon>Metazoa</taxon>
        <taxon>Chordata</taxon>
        <taxon>Craniata</taxon>
        <taxon>Vertebrata</taxon>
        <taxon>Euteleostomi</taxon>
        <taxon>Mammalia</taxon>
        <taxon>Eutheria</taxon>
        <taxon>Euarchontoglires</taxon>
        <taxon>Primates</taxon>
        <taxon>Strepsirrhini</taxon>
        <taxon>Lemuriformes</taxon>
        <taxon>Indriidae</taxon>
        <taxon>Propithecus</taxon>
    </lineage>
</organism>
<evidence type="ECO:0000256" key="5">
    <source>
        <dbReference type="ARBA" id="ARBA00022490"/>
    </source>
</evidence>
<dbReference type="InterPro" id="IPR000904">
    <property type="entry name" value="Sec7_dom"/>
</dbReference>
<gene>
    <name evidence="13" type="primary">ARFGEF1</name>
</gene>
<keyword evidence="10" id="KW-0472">Membrane</keyword>
<evidence type="ECO:0000256" key="10">
    <source>
        <dbReference type="ARBA" id="ARBA00023136"/>
    </source>
</evidence>
<dbReference type="GO" id="GO:0034237">
    <property type="term" value="F:protein kinase A regulatory subunit binding"/>
    <property type="evidence" value="ECO:0007669"/>
    <property type="project" value="Ensembl"/>
</dbReference>
<evidence type="ECO:0000256" key="1">
    <source>
        <dbReference type="ARBA" id="ARBA00004370"/>
    </source>
</evidence>
<keyword evidence="7" id="KW-0344">Guanine-nucleotide releasing factor</keyword>
<dbReference type="GO" id="GO:0005730">
    <property type="term" value="C:nucleolus"/>
    <property type="evidence" value="ECO:0007669"/>
    <property type="project" value="Ensembl"/>
</dbReference>
<proteinExistence type="predicted"/>
<feature type="compositionally biased region" description="Basic and acidic residues" evidence="11">
    <location>
        <begin position="46"/>
        <end position="58"/>
    </location>
</feature>
<dbReference type="Pfam" id="PF20252">
    <property type="entry name" value="BIG2_C"/>
    <property type="match status" value="1"/>
</dbReference>
<dbReference type="Pfam" id="PF01369">
    <property type="entry name" value="Sec7"/>
    <property type="match status" value="1"/>
</dbReference>
<dbReference type="GO" id="GO:0090303">
    <property type="term" value="P:positive regulation of wound healing"/>
    <property type="evidence" value="ECO:0007669"/>
    <property type="project" value="Ensembl"/>
</dbReference>
<feature type="compositionally biased region" description="Polar residues" evidence="11">
    <location>
        <begin position="394"/>
        <end position="409"/>
    </location>
</feature>
<keyword evidence="5" id="KW-0963">Cytoplasm</keyword>
<evidence type="ECO:0000256" key="6">
    <source>
        <dbReference type="ARBA" id="ARBA00022553"/>
    </source>
</evidence>
<feature type="compositionally biased region" description="Basic and acidic residues" evidence="11">
    <location>
        <begin position="257"/>
        <end position="277"/>
    </location>
</feature>
<dbReference type="InterPro" id="IPR046455">
    <property type="entry name" value="Sec7/BIG1-like_C"/>
</dbReference>
<reference evidence="13" key="1">
    <citation type="submission" date="2025-08" db="UniProtKB">
        <authorList>
            <consortium name="Ensembl"/>
        </authorList>
    </citation>
    <scope>IDENTIFICATION</scope>
</reference>
<dbReference type="GO" id="GO:0032012">
    <property type="term" value="P:regulation of ARF protein signal transduction"/>
    <property type="evidence" value="ECO:0007669"/>
    <property type="project" value="InterPro"/>
</dbReference>
<keyword evidence="9" id="KW-0333">Golgi apparatus</keyword>
<comment type="subcellular location">
    <subcellularLocation>
        <location evidence="2">Cytoplasm</location>
        <location evidence="2">Perinuclear region</location>
    </subcellularLocation>
    <subcellularLocation>
        <location evidence="3">Golgi apparatus</location>
        <location evidence="3">trans-Golgi network</location>
    </subcellularLocation>
    <subcellularLocation>
        <location evidence="1">Membrane</location>
    </subcellularLocation>
</comment>
<dbReference type="GO" id="GO:0017022">
    <property type="term" value="F:myosin binding"/>
    <property type="evidence" value="ECO:0007669"/>
    <property type="project" value="Ensembl"/>
</dbReference>
<dbReference type="SMART" id="SM00222">
    <property type="entry name" value="Sec7"/>
    <property type="match status" value="1"/>
</dbReference>
<dbReference type="PROSITE" id="PS50190">
    <property type="entry name" value="SEC7"/>
    <property type="match status" value="1"/>
</dbReference>
<dbReference type="GO" id="GO:0005829">
    <property type="term" value="C:cytosol"/>
    <property type="evidence" value="ECO:0007669"/>
    <property type="project" value="Ensembl"/>
</dbReference>
<evidence type="ECO:0000256" key="4">
    <source>
        <dbReference type="ARBA" id="ARBA00022448"/>
    </source>
</evidence>
<evidence type="ECO:0000256" key="11">
    <source>
        <dbReference type="SAM" id="MobiDB-lite"/>
    </source>
</evidence>
<dbReference type="CDD" id="cd00171">
    <property type="entry name" value="Sec7"/>
    <property type="match status" value="1"/>
</dbReference>
<dbReference type="Pfam" id="PF12783">
    <property type="entry name" value="Sec7-like_HUS"/>
    <property type="match status" value="1"/>
</dbReference>
<dbReference type="GO" id="GO:2000114">
    <property type="term" value="P:regulation of establishment of cell polarity"/>
    <property type="evidence" value="ECO:0007669"/>
    <property type="project" value="Ensembl"/>
</dbReference>
<dbReference type="GO" id="GO:0048471">
    <property type="term" value="C:perinuclear region of cytoplasm"/>
    <property type="evidence" value="ECO:0007669"/>
    <property type="project" value="UniProtKB-SubCell"/>
</dbReference>
<dbReference type="GO" id="GO:0030532">
    <property type="term" value="C:small nuclear ribonucleoprotein complex"/>
    <property type="evidence" value="ECO:0007669"/>
    <property type="project" value="Ensembl"/>
</dbReference>
<dbReference type="GO" id="GO:0005085">
    <property type="term" value="F:guanyl-nucleotide exchange factor activity"/>
    <property type="evidence" value="ECO:0007669"/>
    <property type="project" value="UniProtKB-KW"/>
</dbReference>
<evidence type="ECO:0000256" key="9">
    <source>
        <dbReference type="ARBA" id="ARBA00023034"/>
    </source>
</evidence>
<dbReference type="OMA" id="EVMCAYI"/>
<dbReference type="GO" id="GO:0005654">
    <property type="term" value="C:nucleoplasm"/>
    <property type="evidence" value="ECO:0007669"/>
    <property type="project" value="Ensembl"/>
</dbReference>
<feature type="region of interest" description="Disordered" evidence="11">
    <location>
        <begin position="216"/>
        <end position="301"/>
    </location>
</feature>
<dbReference type="InterPro" id="IPR032691">
    <property type="entry name" value="Mon2/Sec7/BIG1-like_HUS"/>
</dbReference>
<dbReference type="InterPro" id="IPR035999">
    <property type="entry name" value="Sec7_dom_sf"/>
</dbReference>
<dbReference type="FunFam" id="1.25.10.10:FF:000143">
    <property type="entry name" value="ADP-ribosylation factor guanine nucleotide-exchange factor 2 (brefeldin A-inhibited)"/>
    <property type="match status" value="1"/>
</dbReference>
<dbReference type="GO" id="GO:0007030">
    <property type="term" value="P:Golgi organization"/>
    <property type="evidence" value="ECO:0007669"/>
    <property type="project" value="Ensembl"/>
</dbReference>
<evidence type="ECO:0000313" key="13">
    <source>
        <dbReference type="Ensembl" id="ENSPCOP00000009316.1"/>
    </source>
</evidence>
<dbReference type="SUPFAM" id="SSF48425">
    <property type="entry name" value="Sec7 domain"/>
    <property type="match status" value="1"/>
</dbReference>
<feature type="region of interest" description="Disordered" evidence="11">
    <location>
        <begin position="46"/>
        <end position="65"/>
    </location>
</feature>
<keyword evidence="6" id="KW-0597">Phosphoprotein</keyword>
<dbReference type="InterPro" id="IPR032629">
    <property type="entry name" value="DCB_dom"/>
</dbReference>
<dbReference type="InterPro" id="IPR015403">
    <property type="entry name" value="Mon2/Sec7/BIG1-like_HDS"/>
</dbReference>
<keyword evidence="14" id="KW-1185">Reference proteome</keyword>
<dbReference type="STRING" id="379532.ENSPCOP00000009316"/>
<accession>A0A2K6F5N7</accession>
<dbReference type="GeneTree" id="ENSGT00940000157108"/>
<dbReference type="FunFam" id="1.10.1000.11:FF:000003">
    <property type="entry name" value="Brefeldin A-inhibited guanine nucleotide-exchange protein 1"/>
    <property type="match status" value="1"/>
</dbReference>
<reference evidence="13" key="2">
    <citation type="submission" date="2025-09" db="UniProtKB">
        <authorList>
            <consortium name="Ensembl"/>
        </authorList>
    </citation>
    <scope>IDENTIFICATION</scope>
</reference>
<keyword evidence="4" id="KW-0813">Transport</keyword>
<dbReference type="Pfam" id="PF09324">
    <property type="entry name" value="Sec7-like_HDS"/>
    <property type="match status" value="1"/>
</dbReference>
<dbReference type="PANTHER" id="PTHR10663">
    <property type="entry name" value="GUANYL-NUCLEOTIDE EXCHANGE FACTOR"/>
    <property type="match status" value="1"/>
</dbReference>
<protein>
    <submittedName>
        <fullName evidence="13">ARF guanine nucleotide exchange factor 1</fullName>
    </submittedName>
</protein>
<evidence type="ECO:0000313" key="14">
    <source>
        <dbReference type="Proteomes" id="UP000233160"/>
    </source>
</evidence>
<feature type="domain" description="SEC7" evidence="12">
    <location>
        <begin position="691"/>
        <end position="880"/>
    </location>
</feature>
<dbReference type="Gene3D" id="1.10.1000.11">
    <property type="entry name" value="Arf Nucleotide-binding Site Opener,domain 2"/>
    <property type="match status" value="1"/>
</dbReference>
<dbReference type="GO" id="GO:0030837">
    <property type="term" value="P:negative regulation of actin filament polymerization"/>
    <property type="evidence" value="ECO:0007669"/>
    <property type="project" value="Ensembl"/>
</dbReference>
<evidence type="ECO:0000256" key="3">
    <source>
        <dbReference type="ARBA" id="ARBA00004601"/>
    </source>
</evidence>
<feature type="region of interest" description="Disordered" evidence="11">
    <location>
        <begin position="386"/>
        <end position="413"/>
    </location>
</feature>
<dbReference type="Ensembl" id="ENSPCOT00000019882.1">
    <property type="protein sequence ID" value="ENSPCOP00000009316.1"/>
    <property type="gene ID" value="ENSPCOG00000016020.1"/>
</dbReference>
<dbReference type="InterPro" id="IPR023394">
    <property type="entry name" value="Sec7_C_sf"/>
</dbReference>
<dbReference type="SUPFAM" id="SSF48371">
    <property type="entry name" value="ARM repeat"/>
    <property type="match status" value="1"/>
</dbReference>
<dbReference type="Pfam" id="PF16213">
    <property type="entry name" value="DCB"/>
    <property type="match status" value="1"/>
</dbReference>
<name>A0A2K6F5N7_PROCO</name>
<dbReference type="GO" id="GO:0015031">
    <property type="term" value="P:protein transport"/>
    <property type="evidence" value="ECO:0007669"/>
    <property type="project" value="UniProtKB-KW"/>
</dbReference>
<dbReference type="PANTHER" id="PTHR10663:SF137">
    <property type="entry name" value="BREFELDIN A-INHIBITED GUANINE NUCLEOTIDE-EXCHANGE PROTEIN 1"/>
    <property type="match status" value="1"/>
</dbReference>
<dbReference type="InterPro" id="IPR016024">
    <property type="entry name" value="ARM-type_fold"/>
</dbReference>